<sequence>MFNSKSSTLGLIKAFRQTPNYSLFMTPLRCLFIQTKDTPNPDCMKFYPGKNVMESPGDTLDFSHRKFTKISPLAIKLFSISGVRRVFYAHEYLSVTKEENEEWEHLTPEIYEAITDHYTRGLPIFTVGVPEDETVILDTDSEAVQMIKEILITRIRPFVQNDGGDVAFKDFDPETGKLTVLMKGSCAGCPSSQATLKGGIEKMMKFYVEEVTEVEGVDYLG</sequence>
<comment type="similarity">
    <text evidence="1">Belongs to the NifU family.</text>
</comment>
<dbReference type="PANTHER" id="PTHR11178:SF1">
    <property type="entry name" value="NFU1 IRON-SULFUR CLUSTER SCAFFOLD HOMOLOG, MITOCHONDRIAL"/>
    <property type="match status" value="1"/>
</dbReference>
<proteinExistence type="inferred from homology"/>
<dbReference type="Pfam" id="PF01106">
    <property type="entry name" value="NifU"/>
    <property type="match status" value="1"/>
</dbReference>
<dbReference type="SUPFAM" id="SSF117916">
    <property type="entry name" value="Fe-S cluster assembly (FSCA) domain-like"/>
    <property type="match status" value="1"/>
</dbReference>
<evidence type="ECO:0000259" key="2">
    <source>
        <dbReference type="SMART" id="SM00932"/>
    </source>
</evidence>
<dbReference type="Pfam" id="PF08712">
    <property type="entry name" value="Nfu_N"/>
    <property type="match status" value="1"/>
</dbReference>
<name>A0AAD1XV44_EUPCR</name>
<organism evidence="3 4">
    <name type="scientific">Euplotes crassus</name>
    <dbReference type="NCBI Taxonomy" id="5936"/>
    <lineage>
        <taxon>Eukaryota</taxon>
        <taxon>Sar</taxon>
        <taxon>Alveolata</taxon>
        <taxon>Ciliophora</taxon>
        <taxon>Intramacronucleata</taxon>
        <taxon>Spirotrichea</taxon>
        <taxon>Hypotrichia</taxon>
        <taxon>Euplotida</taxon>
        <taxon>Euplotidae</taxon>
        <taxon>Moneuplotes</taxon>
    </lineage>
</organism>
<feature type="domain" description="Scaffold protein Nfu/NifU N-terminal" evidence="2">
    <location>
        <begin position="33"/>
        <end position="121"/>
    </location>
</feature>
<dbReference type="EMBL" id="CAMPGE010021837">
    <property type="protein sequence ID" value="CAI2379948.1"/>
    <property type="molecule type" value="Genomic_DNA"/>
</dbReference>
<keyword evidence="4" id="KW-1185">Reference proteome</keyword>
<protein>
    <recommendedName>
        <fullName evidence="2">Scaffold protein Nfu/NifU N-terminal domain-containing protein</fullName>
    </recommendedName>
</protein>
<evidence type="ECO:0000256" key="1">
    <source>
        <dbReference type="ARBA" id="ARBA00006420"/>
    </source>
</evidence>
<dbReference type="InterPro" id="IPR001075">
    <property type="entry name" value="NIF_FeS_clus_asmbl_NifU_C"/>
</dbReference>
<dbReference type="SMART" id="SM00932">
    <property type="entry name" value="Nfu_N"/>
    <property type="match status" value="1"/>
</dbReference>
<dbReference type="GO" id="GO:0051536">
    <property type="term" value="F:iron-sulfur cluster binding"/>
    <property type="evidence" value="ECO:0007669"/>
    <property type="project" value="InterPro"/>
</dbReference>
<dbReference type="AlphaFoldDB" id="A0AAD1XV44"/>
<dbReference type="SUPFAM" id="SSF110836">
    <property type="entry name" value="Hypothetical protein SAV1430"/>
    <property type="match status" value="1"/>
</dbReference>
<dbReference type="PANTHER" id="PTHR11178">
    <property type="entry name" value="IRON-SULFUR CLUSTER SCAFFOLD PROTEIN NFU-RELATED"/>
    <property type="match status" value="1"/>
</dbReference>
<evidence type="ECO:0000313" key="3">
    <source>
        <dbReference type="EMBL" id="CAI2379948.1"/>
    </source>
</evidence>
<dbReference type="Proteomes" id="UP001295684">
    <property type="component" value="Unassembled WGS sequence"/>
</dbReference>
<dbReference type="InterPro" id="IPR035433">
    <property type="entry name" value="NFU1-like"/>
</dbReference>
<dbReference type="Gene3D" id="3.30.1370.70">
    <property type="entry name" value="Scaffold protein Nfu/NifU, N-terminal domain"/>
    <property type="match status" value="1"/>
</dbReference>
<reference evidence="3" key="1">
    <citation type="submission" date="2023-07" db="EMBL/GenBank/DDBJ databases">
        <authorList>
            <consortium name="AG Swart"/>
            <person name="Singh M."/>
            <person name="Singh A."/>
            <person name="Seah K."/>
            <person name="Emmerich C."/>
        </authorList>
    </citation>
    <scope>NUCLEOTIDE SEQUENCE</scope>
    <source>
        <strain evidence="3">DP1</strain>
    </source>
</reference>
<dbReference type="InterPro" id="IPR034904">
    <property type="entry name" value="FSCA_dom_sf"/>
</dbReference>
<gene>
    <name evidence="3" type="ORF">ECRASSUSDP1_LOCUS21372</name>
</gene>
<dbReference type="InterPro" id="IPR014824">
    <property type="entry name" value="Nfu/NifU_N"/>
</dbReference>
<dbReference type="PIRSF" id="PIRSF036773">
    <property type="entry name" value="HIRIP5"/>
    <property type="match status" value="1"/>
</dbReference>
<dbReference type="InterPro" id="IPR036498">
    <property type="entry name" value="Nfu/NifU_N_sf"/>
</dbReference>
<dbReference type="Gene3D" id="3.30.300.130">
    <property type="entry name" value="Fe-S cluster assembly (FSCA)"/>
    <property type="match status" value="1"/>
</dbReference>
<dbReference type="GO" id="GO:0005506">
    <property type="term" value="F:iron ion binding"/>
    <property type="evidence" value="ECO:0007669"/>
    <property type="project" value="InterPro"/>
</dbReference>
<accession>A0AAD1XV44</accession>
<dbReference type="GO" id="GO:0005739">
    <property type="term" value="C:mitochondrion"/>
    <property type="evidence" value="ECO:0007669"/>
    <property type="project" value="TreeGrafter"/>
</dbReference>
<dbReference type="FunFam" id="3.30.1370.70:FF:000004">
    <property type="entry name" value="HIRA-interacting protein 5, putative"/>
    <property type="match status" value="1"/>
</dbReference>
<comment type="caution">
    <text evidence="3">The sequence shown here is derived from an EMBL/GenBank/DDBJ whole genome shotgun (WGS) entry which is preliminary data.</text>
</comment>
<dbReference type="GO" id="GO:0016226">
    <property type="term" value="P:iron-sulfur cluster assembly"/>
    <property type="evidence" value="ECO:0007669"/>
    <property type="project" value="InterPro"/>
</dbReference>
<evidence type="ECO:0000313" key="4">
    <source>
        <dbReference type="Proteomes" id="UP001295684"/>
    </source>
</evidence>